<dbReference type="AlphaFoldDB" id="A0A0U3PT51"/>
<dbReference type="InterPro" id="IPR014718">
    <property type="entry name" value="GH-type_carb-bd"/>
</dbReference>
<gene>
    <name evidence="1" type="ORF">APZ00_25005</name>
</gene>
<dbReference type="Proteomes" id="UP000064921">
    <property type="component" value="Plasmid p.p-1"/>
</dbReference>
<geneLocation type="plasmid" evidence="1 2">
    <name>p.p-1</name>
</geneLocation>
<evidence type="ECO:0000313" key="1">
    <source>
        <dbReference type="EMBL" id="ALV30493.1"/>
    </source>
</evidence>
<evidence type="ECO:0008006" key="3">
    <source>
        <dbReference type="Google" id="ProtNLM"/>
    </source>
</evidence>
<dbReference type="GO" id="GO:0005975">
    <property type="term" value="P:carbohydrate metabolic process"/>
    <property type="evidence" value="ECO:0007669"/>
    <property type="project" value="InterPro"/>
</dbReference>
<evidence type="ECO:0000313" key="2">
    <source>
        <dbReference type="Proteomes" id="UP000064921"/>
    </source>
</evidence>
<dbReference type="InterPro" id="IPR008183">
    <property type="entry name" value="Aldose_1/G6P_1-epimerase"/>
</dbReference>
<dbReference type="GO" id="GO:0030246">
    <property type="term" value="F:carbohydrate binding"/>
    <property type="evidence" value="ECO:0007669"/>
    <property type="project" value="InterPro"/>
</dbReference>
<dbReference type="SUPFAM" id="SSF74650">
    <property type="entry name" value="Galactose mutarotase-like"/>
    <property type="match status" value="1"/>
</dbReference>
<dbReference type="EMBL" id="CP013069">
    <property type="protein sequence ID" value="ALV30493.1"/>
    <property type="molecule type" value="Genomic_DNA"/>
</dbReference>
<dbReference type="InterPro" id="IPR011013">
    <property type="entry name" value="Gal_mutarotase_sf_dom"/>
</dbReference>
<reference evidence="1 2" key="1">
    <citation type="submission" date="2015-10" db="EMBL/GenBank/DDBJ databases">
        <title>The world's first case of liver abscess caused by Pannonibacter phragmitetus.</title>
        <authorList>
            <person name="Ming D."/>
            <person name="Wang M."/>
            <person name="Zhou Y."/>
            <person name="Jiang T."/>
            <person name="Hu S."/>
        </authorList>
    </citation>
    <scope>NUCLEOTIDE SEQUENCE [LARGE SCALE GENOMIC DNA]</scope>
    <source>
        <strain evidence="1 2">31801</strain>
        <plasmid evidence="2">Plasmid p.p-1</plasmid>
    </source>
</reference>
<keyword evidence="2" id="KW-1185">Reference proteome</keyword>
<organism evidence="1 2">
    <name type="scientific">Pannonibacter phragmitetus</name>
    <dbReference type="NCBI Taxonomy" id="121719"/>
    <lineage>
        <taxon>Bacteria</taxon>
        <taxon>Pseudomonadati</taxon>
        <taxon>Pseudomonadota</taxon>
        <taxon>Alphaproteobacteria</taxon>
        <taxon>Hyphomicrobiales</taxon>
        <taxon>Stappiaceae</taxon>
        <taxon>Pannonibacter</taxon>
    </lineage>
</organism>
<dbReference type="KEGG" id="pphr:APZ00_25005"/>
<sequence length="298" mass="31601">MTLDLHAEGYHLRLSPDYGATLLAASWQHPEGFEVPLLAPLADPAAGFSTGCFIMAPFANRIADGRFPWGGEVLTLPMNRPEAQVAIHGFARNRAWQVMSRDAASITLQHREASPQHPWRYRAELAARLSADGIALSLSLTSEAEGPLPFGFGLHPYFPRKPDTAVCFTAAGTFAAGDRGLPVPPLQPPAGMGAGQPALLSAFEGLDQFFAGWAPAQAEILQPASRTRIRLTGGGAFRHLHVFVPQGRDVFCIEPVSHAPDILNRPELGADGQPGLGMTTLAPSETLSATLGLSACGA</sequence>
<dbReference type="Gene3D" id="2.70.98.10">
    <property type="match status" value="1"/>
</dbReference>
<dbReference type="RefSeq" id="WP_058901029.1">
    <property type="nucleotide sequence ID" value="NZ_CP013069.1"/>
</dbReference>
<accession>A0A0U3PT51</accession>
<keyword evidence="1" id="KW-0614">Plasmid</keyword>
<proteinExistence type="predicted"/>
<dbReference type="GO" id="GO:0016853">
    <property type="term" value="F:isomerase activity"/>
    <property type="evidence" value="ECO:0007669"/>
    <property type="project" value="InterPro"/>
</dbReference>
<protein>
    <recommendedName>
        <fullName evidence="3">Aldose 1-epimerase</fullName>
    </recommendedName>
</protein>
<name>A0A0U3PT51_9HYPH</name>
<dbReference type="Pfam" id="PF01263">
    <property type="entry name" value="Aldose_epim"/>
    <property type="match status" value="1"/>
</dbReference>